<dbReference type="AlphaFoldDB" id="K0SB71"/>
<dbReference type="OrthoDB" id="66458at2759"/>
<name>K0SB71_THAOC</name>
<organism evidence="1 2">
    <name type="scientific">Thalassiosira oceanica</name>
    <name type="common">Marine diatom</name>
    <dbReference type="NCBI Taxonomy" id="159749"/>
    <lineage>
        <taxon>Eukaryota</taxon>
        <taxon>Sar</taxon>
        <taxon>Stramenopiles</taxon>
        <taxon>Ochrophyta</taxon>
        <taxon>Bacillariophyta</taxon>
        <taxon>Coscinodiscophyceae</taxon>
        <taxon>Thalassiosirophycidae</taxon>
        <taxon>Thalassiosirales</taxon>
        <taxon>Thalassiosiraceae</taxon>
        <taxon>Thalassiosira</taxon>
    </lineage>
</organism>
<comment type="caution">
    <text evidence="1">The sequence shown here is derived from an EMBL/GenBank/DDBJ whole genome shotgun (WGS) entry which is preliminary data.</text>
</comment>
<accession>K0SB71</accession>
<evidence type="ECO:0000313" key="2">
    <source>
        <dbReference type="Proteomes" id="UP000266841"/>
    </source>
</evidence>
<dbReference type="EMBL" id="AGNL01018282">
    <property type="protein sequence ID" value="EJK63378.1"/>
    <property type="molecule type" value="Genomic_DNA"/>
</dbReference>
<gene>
    <name evidence="1" type="ORF">THAOC_15965</name>
</gene>
<keyword evidence="2" id="KW-1185">Reference proteome</keyword>
<proteinExistence type="predicted"/>
<protein>
    <submittedName>
        <fullName evidence="1">Uncharacterized protein</fullName>
    </submittedName>
</protein>
<dbReference type="Proteomes" id="UP000266841">
    <property type="component" value="Unassembled WGS sequence"/>
</dbReference>
<reference evidence="1 2" key="1">
    <citation type="journal article" date="2012" name="Genome Biol.">
        <title>Genome and low-iron response of an oceanic diatom adapted to chronic iron limitation.</title>
        <authorList>
            <person name="Lommer M."/>
            <person name="Specht M."/>
            <person name="Roy A.S."/>
            <person name="Kraemer L."/>
            <person name="Andreson R."/>
            <person name="Gutowska M.A."/>
            <person name="Wolf J."/>
            <person name="Bergner S.V."/>
            <person name="Schilhabel M.B."/>
            <person name="Klostermeier U.C."/>
            <person name="Beiko R.G."/>
            <person name="Rosenstiel P."/>
            <person name="Hippler M."/>
            <person name="Laroche J."/>
        </authorList>
    </citation>
    <scope>NUCLEOTIDE SEQUENCE [LARGE SCALE GENOMIC DNA]</scope>
    <source>
        <strain evidence="1 2">CCMP1005</strain>
    </source>
</reference>
<evidence type="ECO:0000313" key="1">
    <source>
        <dbReference type="EMBL" id="EJK63378.1"/>
    </source>
</evidence>
<sequence length="235" mass="26447">MTRRVRKQAPVCTSPTPISVLSARMRSYTCLALLSVFAEAFTTCNRAVDLVFCDDDNSGTVRLFASKTDDAVEGLSCGPGFNPVQGEDGPCCAYDFDAIQDTTETLFENNSDLRTQLNEKNKTRKKFGLEPISPEEFVVLQAEIHAMEREQRLVQSELKQTILQERQSQAEERKRPGLQSFIDSIFEDTCQSNYDCSQPEVCCDFGFKKVCCSSGNYNRDIENELLAMIRVPQAF</sequence>